<reference evidence="2" key="1">
    <citation type="submission" date="2020-05" db="EMBL/GenBank/DDBJ databases">
        <authorList>
            <person name="Chiriac C."/>
            <person name="Salcher M."/>
            <person name="Ghai R."/>
            <person name="Kavagutti S V."/>
        </authorList>
    </citation>
    <scope>NUCLEOTIDE SEQUENCE</scope>
</reference>
<proteinExistence type="predicted"/>
<dbReference type="AlphaFoldDB" id="A0A6J7I2D3"/>
<protein>
    <submittedName>
        <fullName evidence="2">Unannotated protein</fullName>
    </submittedName>
</protein>
<evidence type="ECO:0000256" key="1">
    <source>
        <dbReference type="SAM" id="MobiDB-lite"/>
    </source>
</evidence>
<name>A0A6J7I2D3_9ZZZZ</name>
<accession>A0A6J7I2D3</accession>
<organism evidence="2">
    <name type="scientific">freshwater metagenome</name>
    <dbReference type="NCBI Taxonomy" id="449393"/>
    <lineage>
        <taxon>unclassified sequences</taxon>
        <taxon>metagenomes</taxon>
        <taxon>ecological metagenomes</taxon>
    </lineage>
</organism>
<evidence type="ECO:0000313" key="2">
    <source>
        <dbReference type="EMBL" id="CAB4924933.1"/>
    </source>
</evidence>
<feature type="region of interest" description="Disordered" evidence="1">
    <location>
        <begin position="273"/>
        <end position="309"/>
    </location>
</feature>
<dbReference type="EMBL" id="CAFBMK010000126">
    <property type="protein sequence ID" value="CAB4924933.1"/>
    <property type="molecule type" value="Genomic_DNA"/>
</dbReference>
<sequence length="970" mass="100571">MRLNTKIKTVKPSTRRLRSAAVVAALGIAVPLAGATAAQAYEITDFSANIVKQDGVTLEDQAGGHPYQGIIKFDTKKTAVAPTAPTPPANQPGFLGGNNEGQTKTIRVDTPPGLVPNPQSTPKCTDAQIHATPVACPPSSQIGQVELRLSKIVSDGSPAPSASNPFNLTAGSRADLVLTVPLYNIVPEEGQLARFSFNPKQPGGAATGEVVDIIGDMRPTDNGLFFTINNVARPTPPPGDPTTPTLTGSTLTFWGTPGSTDHDAQRGRSALVGRSLGGGVQPLGDRPLAPGTPGGQSSTTGNTAFLNNPTSCAGPQTASLTLDSYQGDRRTRDYLVAKNTNGVLTGLENCGAVPFSSTTSFGTSSLQRDAPTPLAVQLDVPQTTDSGTLTTAHVKRVAVQLPPGMTISPSAANGLEACQDAQFNKGNLNPISCPASSRIGAVKITTPVLDSPLNGSVYVGEPLPGNRYRLFVNADGHGISVRLKGTVTPDPNTGQVSAVFDDNPQLPFSQFRLDFDGGSKAIIASPQACGTATGSGTLSPWSGTAASTTTSSVTVENCSGNPFAPVFQTALSNGTSGKYAPFSAAFIRNDGDQFLSGLKATLPQGMTAKIKGVTQCSDAQIAAEACPASSRIATVKVQAGPGAAPYALTGAAYLTGSYKGGAFGSVAIVRAVAGPYDLGNVVVRQALRIDPDTAQVTVDSDPLPQIKEGIVLRLRNLTLDVDRPNFLRNPTSCGTQKVSSTVVGSAGASANRDSSVTFGNCKALPFRPKISLKFGNKTQMKKDRHPQVVAKVTQFESEAGIKSAQVALPKQVALQASNAQALCEKADAAKDACPKKSIIGSAKATTTILNRQLTAPIYFVKGTRTTAAGKEVATLPTLYIPLDGEARVNLRAQTSVSRDRLVTTFPSIPDQPITSFEIKIDGGKNGIIAATTNLCTAKAKASSRFVSWSGKKAPTRKTKIATSCSKAKKK</sequence>
<gene>
    <name evidence="2" type="ORF">UFOPK3564_02050</name>
</gene>